<dbReference type="RefSeq" id="XP_012337303.1">
    <property type="nucleotide sequence ID" value="XM_012481880.1"/>
</dbReference>
<reference evidence="2 3" key="1">
    <citation type="submission" date="2014-03" db="EMBL/GenBank/DDBJ databases">
        <title>The Genome Sequence of Plasmodium fragile nilgiri.</title>
        <authorList>
            <consortium name="The Broad Institute Genomics Platform"/>
            <consortium name="The Broad Institute Genome Sequencing Center for Infectious Disease"/>
            <person name="Neafsey D."/>
            <person name="Duraisingh M."/>
            <person name="Young S.K."/>
            <person name="Zeng Q."/>
            <person name="Gargeya S."/>
            <person name="Abouelleil A."/>
            <person name="Alvarado L."/>
            <person name="Chapman S.B."/>
            <person name="Gainer-Dewar J."/>
            <person name="Goldberg J."/>
            <person name="Griggs A."/>
            <person name="Gujja S."/>
            <person name="Hansen M."/>
            <person name="Howarth C."/>
            <person name="Imamovic A."/>
            <person name="Larimer J."/>
            <person name="Pearson M."/>
            <person name="Poon T.W."/>
            <person name="Priest M."/>
            <person name="Roberts A."/>
            <person name="Saif S."/>
            <person name="Shea T."/>
            <person name="Sykes S."/>
            <person name="Wortman J."/>
            <person name="Nusbaum C."/>
            <person name="Birren B."/>
        </authorList>
    </citation>
    <scope>NUCLEOTIDE SEQUENCE [LARGE SCALE GENOMIC DNA]</scope>
    <source>
        <strain evidence="3">nilgiri</strain>
    </source>
</reference>
<dbReference type="EMBL" id="KQ001702">
    <property type="protein sequence ID" value="KJP86079.1"/>
    <property type="molecule type" value="Genomic_DNA"/>
</dbReference>
<evidence type="ECO:0000256" key="1">
    <source>
        <dbReference type="SAM" id="MobiDB-lite"/>
    </source>
</evidence>
<feature type="compositionally biased region" description="Basic and acidic residues" evidence="1">
    <location>
        <begin position="393"/>
        <end position="417"/>
    </location>
</feature>
<proteinExistence type="predicted"/>
<feature type="compositionally biased region" description="Polar residues" evidence="1">
    <location>
        <begin position="349"/>
        <end position="361"/>
    </location>
</feature>
<evidence type="ECO:0000313" key="2">
    <source>
        <dbReference type="EMBL" id="KJP86079.1"/>
    </source>
</evidence>
<organism evidence="2 3">
    <name type="scientific">Plasmodium fragile</name>
    <dbReference type="NCBI Taxonomy" id="5857"/>
    <lineage>
        <taxon>Eukaryota</taxon>
        <taxon>Sar</taxon>
        <taxon>Alveolata</taxon>
        <taxon>Apicomplexa</taxon>
        <taxon>Aconoidasida</taxon>
        <taxon>Haemosporida</taxon>
        <taxon>Plasmodiidae</taxon>
        <taxon>Plasmodium</taxon>
        <taxon>Plasmodium (Plasmodium)</taxon>
    </lineage>
</organism>
<dbReference type="Proteomes" id="UP000054561">
    <property type="component" value="Unassembled WGS sequence"/>
</dbReference>
<evidence type="ECO:0000313" key="3">
    <source>
        <dbReference type="Proteomes" id="UP000054561"/>
    </source>
</evidence>
<dbReference type="GeneID" id="24269584"/>
<protein>
    <recommendedName>
        <fullName evidence="4">Schizont-infected cell agglutination extracellular alpha domain-containing protein</fullName>
    </recommendedName>
</protein>
<accession>A0A0D9QGF9</accession>
<gene>
    <name evidence="2" type="ORF">AK88_04270</name>
</gene>
<feature type="region of interest" description="Disordered" evidence="1">
    <location>
        <begin position="228"/>
        <end position="417"/>
    </location>
</feature>
<dbReference type="AlphaFoldDB" id="A0A0D9QGF9"/>
<feature type="compositionally biased region" description="Low complexity" evidence="1">
    <location>
        <begin position="333"/>
        <end position="348"/>
    </location>
</feature>
<dbReference type="VEuPathDB" id="PlasmoDB:AK88_04270"/>
<sequence>MCEPGKDSDSTGTWTEKDSAICELTYIALDFKHDIERVIANVTEGITQTEVDEDAKMKSYIKCFLVNVFMKKIMGKTCLQTPGAQLAFDLAHGTLKELGQVEVGNISCEREDAGEGGVRGVNARDRTFWEIMERWFTRNMQKINDGDTGILGEGCMVQKQATKGGKDEHVGELKRTDAEKVKDTVKADIRNVNKEIDENVSKILQGIGDCKHGATDCIRQFLEKEQEEAKKNYESPPETEDVHGKPPAVQTPVPPSTPSQPGGSHQDIVSVAATKDATQKEPTGQTEEEETKATTPEAGDDTGPAQPAGPASTPAPAEGNTGKDSRPGSIHATTSTCGTTTYTETTETNGSKATITITTVDSPSTGCSGSGTPGSESDENKDRENKKNKRHHISGETTRRDNTQRHHGARDSAVECE</sequence>
<name>A0A0D9QGF9_PLAFR</name>
<keyword evidence="3" id="KW-1185">Reference proteome</keyword>
<evidence type="ECO:0008006" key="4">
    <source>
        <dbReference type="Google" id="ProtNLM"/>
    </source>
</evidence>